<organism evidence="2 3">
    <name type="scientific">Mesoplasma entomophilum</name>
    <dbReference type="NCBI Taxonomy" id="2149"/>
    <lineage>
        <taxon>Bacteria</taxon>
        <taxon>Bacillati</taxon>
        <taxon>Mycoplasmatota</taxon>
        <taxon>Mollicutes</taxon>
        <taxon>Entomoplasmatales</taxon>
        <taxon>Entomoplasmataceae</taxon>
        <taxon>Mesoplasma</taxon>
    </lineage>
</organism>
<dbReference type="PROSITE" id="PS51257">
    <property type="entry name" value="PROKAR_LIPOPROTEIN"/>
    <property type="match status" value="1"/>
</dbReference>
<protein>
    <submittedName>
        <fullName evidence="2">Uncharacterized protein</fullName>
    </submittedName>
</protein>
<sequence>MKKLIALLGAVTLTASSASLVVSCGNSSVPAYDNFSKLADATRPTLNEDGEMQKNGSTLVYYIGAQDNLSSLSFEYALKEATNVGEDASLDEAFAKLNEANASDDNTFGGNFKNIGNVFETNDAYGEDGNLAQTNVTYNKKQNLWYFESQTELFTFSQQATSTKIEMHGTTVETVGDLWTDKATKKILNDWIKPSVARMVYSASYNPSSDKTKDKEKIKKVNEEINSRVEAIKNSKGPLFLIIRNGEFVGFLQGYEAYQDLWKSGDNTTIAKGKYKPDDLIQTFNESIKNVVNTKDIMTNTYSPTSESYDYDLSKNSKSNWNWKNWDNWVVRDSKSSESESGSETFSYNLNKY</sequence>
<name>A0A3S5Y0D2_9MOLU</name>
<dbReference type="InterPro" id="IPR054816">
    <property type="entry name" value="Lipoprotein_mollicutes-type_CS"/>
</dbReference>
<dbReference type="NCBIfam" id="NF038029">
    <property type="entry name" value="LP_plasma"/>
    <property type="match status" value="1"/>
</dbReference>
<evidence type="ECO:0000313" key="3">
    <source>
        <dbReference type="Proteomes" id="UP000232226"/>
    </source>
</evidence>
<keyword evidence="1" id="KW-0732">Signal</keyword>
<feature type="chain" id="PRO_5018773198" evidence="1">
    <location>
        <begin position="19"/>
        <end position="353"/>
    </location>
</feature>
<dbReference type="Proteomes" id="UP000232226">
    <property type="component" value="Chromosome"/>
</dbReference>
<dbReference type="EMBL" id="CP024411">
    <property type="protein sequence ID" value="ATQ35541.1"/>
    <property type="molecule type" value="Genomic_DNA"/>
</dbReference>
<proteinExistence type="predicted"/>
<gene>
    <name evidence="2" type="ORF">CS528_02040</name>
</gene>
<evidence type="ECO:0000256" key="1">
    <source>
        <dbReference type="SAM" id="SignalP"/>
    </source>
</evidence>
<dbReference type="KEGG" id="ment:CS528_02040"/>
<keyword evidence="3" id="KW-1185">Reference proteome</keyword>
<accession>A0A3S5Y0D2</accession>
<dbReference type="RefSeq" id="WP_099651219.1">
    <property type="nucleotide sequence ID" value="NZ_CP024411.1"/>
</dbReference>
<reference evidence="2 3" key="1">
    <citation type="submission" date="2017-10" db="EMBL/GenBank/DDBJ databases">
        <title>Complete Genome Sequence of Mesoplasma entomophilum.</title>
        <authorList>
            <person name="Knight T.F."/>
            <person name="Citino T."/>
            <person name="Rubinstein R."/>
            <person name="Neuschaefer Z."/>
        </authorList>
    </citation>
    <scope>NUCLEOTIDE SEQUENCE [LARGE SCALE GENOMIC DNA]</scope>
    <source>
        <strain evidence="2 3">TAC</strain>
    </source>
</reference>
<feature type="signal peptide" evidence="1">
    <location>
        <begin position="1"/>
        <end position="18"/>
    </location>
</feature>
<dbReference type="NCBIfam" id="NF045726">
    <property type="entry name" value="XXplasma_LP"/>
    <property type="match status" value="1"/>
</dbReference>
<dbReference type="AlphaFoldDB" id="A0A3S5Y0D2"/>
<evidence type="ECO:0000313" key="2">
    <source>
        <dbReference type="EMBL" id="ATQ35541.1"/>
    </source>
</evidence>